<dbReference type="InterPro" id="IPR048797">
    <property type="entry name" value="PvuRts1I-like_N"/>
</dbReference>
<evidence type="ECO:0000313" key="3">
    <source>
        <dbReference type="Proteomes" id="UP001168109"/>
    </source>
</evidence>
<dbReference type="Gene3D" id="3.40.960.10">
    <property type="entry name" value="VSR Endonuclease"/>
    <property type="match status" value="1"/>
</dbReference>
<dbReference type="EMBL" id="JAOPLU010000011">
    <property type="protein sequence ID" value="MDM5133363.1"/>
    <property type="molecule type" value="Genomic_DNA"/>
</dbReference>
<feature type="domain" description="Restriction endonuclease PvuRts1 I-like N-terminal" evidence="1">
    <location>
        <begin position="13"/>
        <end position="84"/>
    </location>
</feature>
<gene>
    <name evidence="2" type="ORF">OB962_20555</name>
</gene>
<dbReference type="RefSeq" id="WP_290042696.1">
    <property type="nucleotide sequence ID" value="NZ_JAOPLU010000011.1"/>
</dbReference>
<sequence>MSTQVEKFIFNNTRTSHKRWESIVMYALHYALSDVKLMSQYPVDKYFIDGYFPDLKIAVEIDEPYHNRQKEDDSKRESYIKAELDCEFFRINVSEPVYEQIDNLVDKIRALSPPKWEIKERPARAISGEFSQDKIDGLTATNAFEFLDGIQEELEQLGLSVDTKELNPNTLPSNGMIGFDVILDELRLTVFTRSTCKPKIIISKYDANTLRELGVDCSEPSKTKPPYWKIMDMDKQLTREETVTYLLNLSRKLKHK</sequence>
<proteinExistence type="predicted"/>
<comment type="caution">
    <text evidence="2">The sequence shown here is derived from an EMBL/GenBank/DDBJ whole genome shotgun (WGS) entry which is preliminary data.</text>
</comment>
<dbReference type="Proteomes" id="UP001168109">
    <property type="component" value="Unassembled WGS sequence"/>
</dbReference>
<accession>A0ABT7QHB5</accession>
<dbReference type="Pfam" id="PF21598">
    <property type="entry name" value="PvuRts1I-like_N"/>
    <property type="match status" value="1"/>
</dbReference>
<evidence type="ECO:0000313" key="2">
    <source>
        <dbReference type="EMBL" id="MDM5133363.1"/>
    </source>
</evidence>
<evidence type="ECO:0000259" key="1">
    <source>
        <dbReference type="Pfam" id="PF21598"/>
    </source>
</evidence>
<reference evidence="2" key="1">
    <citation type="submission" date="2024-05" db="EMBL/GenBank/DDBJ databases">
        <title>WGS of Aeromonas isolates.</title>
        <authorList>
            <person name="Lee H."/>
        </authorList>
    </citation>
    <scope>NUCLEOTIDE SEQUENCE</scope>
    <source>
        <strain evidence="2">LP308</strain>
    </source>
</reference>
<organism evidence="2 3">
    <name type="scientific">Aeromonas piscicola</name>
    <dbReference type="NCBI Taxonomy" id="600645"/>
    <lineage>
        <taxon>Bacteria</taxon>
        <taxon>Pseudomonadati</taxon>
        <taxon>Pseudomonadota</taxon>
        <taxon>Gammaproteobacteria</taxon>
        <taxon>Aeromonadales</taxon>
        <taxon>Aeromonadaceae</taxon>
        <taxon>Aeromonas</taxon>
    </lineage>
</organism>
<protein>
    <submittedName>
        <fullName evidence="2">DUF559 domain-containing protein</fullName>
    </submittedName>
</protein>
<keyword evidence="3" id="KW-1185">Reference proteome</keyword>
<name>A0ABT7QHB5_9GAMM</name>